<dbReference type="PANTHER" id="PTHR37558">
    <property type="entry name" value="HTH CENPB-TYPE DOMAIN-CONTAINING PROTEIN"/>
    <property type="match status" value="1"/>
</dbReference>
<evidence type="ECO:0000256" key="1">
    <source>
        <dbReference type="SAM" id="MobiDB-lite"/>
    </source>
</evidence>
<gene>
    <name evidence="2" type="ORF">P3T76_014723</name>
</gene>
<accession>A0AAD9G1R2</accession>
<organism evidence="2 3">
    <name type="scientific">Phytophthora citrophthora</name>
    <dbReference type="NCBI Taxonomy" id="4793"/>
    <lineage>
        <taxon>Eukaryota</taxon>
        <taxon>Sar</taxon>
        <taxon>Stramenopiles</taxon>
        <taxon>Oomycota</taxon>
        <taxon>Peronosporomycetes</taxon>
        <taxon>Peronosporales</taxon>
        <taxon>Peronosporaceae</taxon>
        <taxon>Phytophthora</taxon>
    </lineage>
</organism>
<protein>
    <submittedName>
        <fullName evidence="2">Uncharacterized protein</fullName>
    </submittedName>
</protein>
<sequence>MSTATKMVFRFTKEHDKKLMREVIAHKPFEAKYGDAARVWTHVAERVSTAIQTKVVEKQVRDRVRLLKKHWRAGDLRSALGSGIEESRDAVNEQSQYETDDKKERAKKKKADEASATRCASEIEEEAIVRRALRAEDYESTSSVSDSEDIDDVASSSSTPSSL</sequence>
<name>A0AAD9G1R2_9STRA</name>
<dbReference type="AlphaFoldDB" id="A0AAD9G1R2"/>
<keyword evidence="3" id="KW-1185">Reference proteome</keyword>
<proteinExistence type="predicted"/>
<feature type="compositionally biased region" description="Basic and acidic residues" evidence="1">
    <location>
        <begin position="99"/>
        <end position="115"/>
    </location>
</feature>
<dbReference type="EMBL" id="JASMQC010000044">
    <property type="protein sequence ID" value="KAK1929877.1"/>
    <property type="molecule type" value="Genomic_DNA"/>
</dbReference>
<evidence type="ECO:0000313" key="2">
    <source>
        <dbReference type="EMBL" id="KAK1929877.1"/>
    </source>
</evidence>
<feature type="compositionally biased region" description="Low complexity" evidence="1">
    <location>
        <begin position="153"/>
        <end position="163"/>
    </location>
</feature>
<feature type="region of interest" description="Disordered" evidence="1">
    <location>
        <begin position="78"/>
        <end position="120"/>
    </location>
</feature>
<dbReference type="Proteomes" id="UP001259832">
    <property type="component" value="Unassembled WGS sequence"/>
</dbReference>
<dbReference type="PANTHER" id="PTHR37558:SF1">
    <property type="entry name" value="HTH CENPB-TYPE DOMAIN-CONTAINING PROTEIN"/>
    <property type="match status" value="1"/>
</dbReference>
<comment type="caution">
    <text evidence="2">The sequence shown here is derived from an EMBL/GenBank/DDBJ whole genome shotgun (WGS) entry which is preliminary data.</text>
</comment>
<feature type="region of interest" description="Disordered" evidence="1">
    <location>
        <begin position="134"/>
        <end position="163"/>
    </location>
</feature>
<reference evidence="2" key="1">
    <citation type="submission" date="2023-08" db="EMBL/GenBank/DDBJ databases">
        <title>Reference Genome Resource for the Citrus Pathogen Phytophthora citrophthora.</title>
        <authorList>
            <person name="Moller H."/>
            <person name="Coetzee B."/>
            <person name="Rose L.J."/>
            <person name="Van Niekerk J.M."/>
        </authorList>
    </citation>
    <scope>NUCLEOTIDE SEQUENCE</scope>
    <source>
        <strain evidence="2">STE-U-9442</strain>
    </source>
</reference>
<evidence type="ECO:0000313" key="3">
    <source>
        <dbReference type="Proteomes" id="UP001259832"/>
    </source>
</evidence>